<accession>A0A375DW09</accession>
<evidence type="ECO:0000256" key="1">
    <source>
        <dbReference type="SAM" id="MobiDB-lite"/>
    </source>
</evidence>
<reference evidence="6 7" key="1">
    <citation type="submission" date="2018-01" db="EMBL/GenBank/DDBJ databases">
        <authorList>
            <person name="Clerissi C."/>
        </authorList>
    </citation>
    <scope>NUCLEOTIDE SEQUENCE [LARGE SCALE GENOMIC DNA]</scope>
    <source>
        <strain evidence="3">Cupriavidus taiwanensis LMG 19430</strain>
        <strain evidence="2">Cupriavidus taiwanensis STM 3521</strain>
        <strain evidence="4">Cupriavidus taiwanensis STM 6021</strain>
        <strain evidence="5">Cupriavidus taiwanensis SWF 66322</strain>
        <plasmid evidence="8">cbm2586_p</plasmid>
        <plasmid evidence="7">cbm2589_p</plasmid>
        <plasmid evidence="5">CBM2636p</plasmid>
        <plasmid evidence="6">cbm2636p</plasmid>
    </source>
</reference>
<evidence type="ECO:0000313" key="5">
    <source>
        <dbReference type="EMBL" id="SPD69651.1"/>
    </source>
</evidence>
<dbReference type="Proteomes" id="UP000256297">
    <property type="component" value="Plasmid CBM2589_p"/>
</dbReference>
<evidence type="ECO:0000313" key="2">
    <source>
        <dbReference type="EMBL" id="SOY76748.1"/>
    </source>
</evidence>
<geneLocation type="plasmid" evidence="5">
    <name>CBM2636p</name>
</geneLocation>
<evidence type="ECO:0000313" key="7">
    <source>
        <dbReference type="Proteomes" id="UP000256297"/>
    </source>
</evidence>
<dbReference type="EMBL" id="OFSN01000055">
    <property type="protein sequence ID" value="SOY77994.1"/>
    <property type="molecule type" value="Genomic_DNA"/>
</dbReference>
<evidence type="ECO:0000313" key="8">
    <source>
        <dbReference type="Proteomes" id="UP000257016"/>
    </source>
</evidence>
<proteinExistence type="predicted"/>
<dbReference type="Proteomes" id="UP000254259">
    <property type="component" value="Plasmid CBM2636p"/>
</dbReference>
<organism evidence="4">
    <name type="scientific">Cupriavidus taiwanensis</name>
    <dbReference type="NCBI Taxonomy" id="164546"/>
    <lineage>
        <taxon>Bacteria</taxon>
        <taxon>Pseudomonadati</taxon>
        <taxon>Pseudomonadota</taxon>
        <taxon>Betaproteobacteria</taxon>
        <taxon>Burkholderiales</taxon>
        <taxon>Burkholderiaceae</taxon>
        <taxon>Cupriavidus</taxon>
    </lineage>
</organism>
<evidence type="ECO:0000313" key="4">
    <source>
        <dbReference type="EMBL" id="SPC25278.1"/>
    </source>
</evidence>
<geneLocation type="plasmid" evidence="6">
    <name>cbm2636p</name>
</geneLocation>
<dbReference type="EMBL" id="LT984815">
    <property type="protein sequence ID" value="SPD69651.1"/>
    <property type="molecule type" value="Genomic_DNA"/>
</dbReference>
<dbReference type="EMBL" id="OGUU01000033">
    <property type="protein sequence ID" value="SPC25278.1"/>
    <property type="molecule type" value="Genomic_DNA"/>
</dbReference>
<feature type="region of interest" description="Disordered" evidence="1">
    <location>
        <begin position="120"/>
        <end position="143"/>
    </location>
</feature>
<dbReference type="EMBL" id="OFSP01000067">
    <property type="protein sequence ID" value="SOY76748.1"/>
    <property type="molecule type" value="Genomic_DNA"/>
</dbReference>
<dbReference type="AlphaFoldDB" id="A0A375DW09"/>
<evidence type="ECO:0000313" key="3">
    <source>
        <dbReference type="EMBL" id="SOY77994.1"/>
    </source>
</evidence>
<protein>
    <submittedName>
        <fullName evidence="4">Transposase</fullName>
    </submittedName>
</protein>
<gene>
    <name evidence="3" type="ORF">CBM2586_P340004</name>
    <name evidence="2" type="ORF">CBM2589_P340003</name>
    <name evidence="4" type="ORF">CBM2594_P270004</name>
    <name evidence="5" type="ORF">CBM2636_P20338</name>
</gene>
<dbReference type="Proteomes" id="UP000257139">
    <property type="component" value="Plasmid CBM2594_p"/>
</dbReference>
<keyword evidence="5" id="KW-0614">Plasmid</keyword>
<feature type="compositionally biased region" description="Basic residues" evidence="1">
    <location>
        <begin position="181"/>
        <end position="190"/>
    </location>
</feature>
<sequence length="215" mass="23535">MARYGQAFKDRAVARLLPLESAVVEVVSRELGVAVATLERWRADAMSMPARERAWTAAARFEAVLAMAAMDEASKNAWCRENGVYPQELEQWRTAATQALAEPEAWPANRASVECCAPMGRPGTDDAPRRRAKAVRPPRTWPPGHANCGAGTCLFAGRGRRALVLSVSDPGRLQPQDRRFRGPRSRRCRPRGASSQTHGAGRGYSRLGGQARAAW</sequence>
<name>A0A375DW09_9BURK</name>
<geneLocation type="plasmid" evidence="7">
    <name>cbm2589_p</name>
</geneLocation>
<evidence type="ECO:0000313" key="6">
    <source>
        <dbReference type="Proteomes" id="UP000254259"/>
    </source>
</evidence>
<dbReference type="Proteomes" id="UP000257016">
    <property type="component" value="Unassembled WGS sequence"/>
</dbReference>
<geneLocation type="plasmid" evidence="8">
    <name>cbm2586_p</name>
</geneLocation>
<feature type="region of interest" description="Disordered" evidence="1">
    <location>
        <begin position="168"/>
        <end position="215"/>
    </location>
</feature>